<dbReference type="Pfam" id="PF12012">
    <property type="entry name" value="DUF3504"/>
    <property type="match status" value="1"/>
</dbReference>
<evidence type="ECO:0000256" key="1">
    <source>
        <dbReference type="ARBA" id="ARBA00022499"/>
    </source>
</evidence>
<gene>
    <name evidence="6" type="ORF">MCOR_3683</name>
</gene>
<protein>
    <submittedName>
        <fullName evidence="6">KCTD1_15</fullName>
    </submittedName>
</protein>
<dbReference type="PANTHER" id="PTHR21446">
    <property type="entry name" value="DUF3504 DOMAIN-CONTAINING PROTEIN"/>
    <property type="match status" value="1"/>
</dbReference>
<keyword evidence="1" id="KW-1017">Isopeptide bond</keyword>
<name>A0A6J8A5Y7_MYTCO</name>
<dbReference type="OrthoDB" id="5979632at2759"/>
<evidence type="ECO:0000256" key="3">
    <source>
        <dbReference type="ARBA" id="ARBA00022843"/>
    </source>
</evidence>
<evidence type="ECO:0000256" key="4">
    <source>
        <dbReference type="ARBA" id="ARBA00023172"/>
    </source>
</evidence>
<keyword evidence="4" id="KW-0233">DNA recombination</keyword>
<keyword evidence="7" id="KW-1185">Reference proteome</keyword>
<evidence type="ECO:0000259" key="5">
    <source>
        <dbReference type="Pfam" id="PF12012"/>
    </source>
</evidence>
<keyword evidence="2" id="KW-0597">Phosphoprotein</keyword>
<dbReference type="Proteomes" id="UP000507470">
    <property type="component" value="Unassembled WGS sequence"/>
</dbReference>
<keyword evidence="3" id="KW-0832">Ubl conjugation</keyword>
<dbReference type="EMBL" id="CACVKT020000630">
    <property type="protein sequence ID" value="CAC5361597.1"/>
    <property type="molecule type" value="Genomic_DNA"/>
</dbReference>
<dbReference type="InterPro" id="IPR021893">
    <property type="entry name" value="ZMYM2-like_C"/>
</dbReference>
<sequence length="258" mass="29413">MLSFGRCGRENQRKFSDNTFAIQKDSRGIEHVEFQMSERTKNHIGDQTDDDFERNPRVYATGNDNYPIKSFQKYMSKRCTSSTHFFQQPRAKVNKDDIAWYTSRPVGEKMLNDMMKQIFTEAKLNKIYTNHCVRATTVTVLSHAGVSNRKIMKITGHKCESSLSYNADSSEAQKRKYSGILQGKSPSNQTVTSNAVEMSQNPVNALPAPLQNVTLNNTNINTRMSVPTYSKQFEINHSSVQIFNYHVPEQLSLSTQYG</sequence>
<dbReference type="Gene3D" id="1.10.443.10">
    <property type="entry name" value="Intergrase catalytic core"/>
    <property type="match status" value="1"/>
</dbReference>
<dbReference type="InterPro" id="IPR013762">
    <property type="entry name" value="Integrase-like_cat_sf"/>
</dbReference>
<dbReference type="GO" id="GO:0015074">
    <property type="term" value="P:DNA integration"/>
    <property type="evidence" value="ECO:0007669"/>
    <property type="project" value="InterPro"/>
</dbReference>
<dbReference type="InterPro" id="IPR011010">
    <property type="entry name" value="DNA_brk_join_enz"/>
</dbReference>
<dbReference type="GO" id="GO:0003677">
    <property type="term" value="F:DNA binding"/>
    <property type="evidence" value="ECO:0007669"/>
    <property type="project" value="InterPro"/>
</dbReference>
<dbReference type="InterPro" id="IPR052787">
    <property type="entry name" value="MAVS"/>
</dbReference>
<reference evidence="6 7" key="1">
    <citation type="submission" date="2020-06" db="EMBL/GenBank/DDBJ databases">
        <authorList>
            <person name="Li R."/>
            <person name="Bekaert M."/>
        </authorList>
    </citation>
    <scope>NUCLEOTIDE SEQUENCE [LARGE SCALE GENOMIC DNA]</scope>
    <source>
        <strain evidence="7">wild</strain>
    </source>
</reference>
<dbReference type="PANTHER" id="PTHR21446:SF6">
    <property type="entry name" value="MITOCHONDRIAL ANTIVIRAL-SIGNALING PROTEIN"/>
    <property type="match status" value="1"/>
</dbReference>
<evidence type="ECO:0000313" key="7">
    <source>
        <dbReference type="Proteomes" id="UP000507470"/>
    </source>
</evidence>
<accession>A0A6J8A5Y7</accession>
<dbReference type="GO" id="GO:0006310">
    <property type="term" value="P:DNA recombination"/>
    <property type="evidence" value="ECO:0007669"/>
    <property type="project" value="UniProtKB-KW"/>
</dbReference>
<dbReference type="AlphaFoldDB" id="A0A6J8A5Y7"/>
<feature type="domain" description="ZMYM2-like/QRICH1 C-terminal" evidence="5">
    <location>
        <begin position="30"/>
        <end position="119"/>
    </location>
</feature>
<evidence type="ECO:0000313" key="6">
    <source>
        <dbReference type="EMBL" id="CAC5361597.1"/>
    </source>
</evidence>
<organism evidence="6 7">
    <name type="scientific">Mytilus coruscus</name>
    <name type="common">Sea mussel</name>
    <dbReference type="NCBI Taxonomy" id="42192"/>
    <lineage>
        <taxon>Eukaryota</taxon>
        <taxon>Metazoa</taxon>
        <taxon>Spiralia</taxon>
        <taxon>Lophotrochozoa</taxon>
        <taxon>Mollusca</taxon>
        <taxon>Bivalvia</taxon>
        <taxon>Autobranchia</taxon>
        <taxon>Pteriomorphia</taxon>
        <taxon>Mytilida</taxon>
        <taxon>Mytiloidea</taxon>
        <taxon>Mytilidae</taxon>
        <taxon>Mytilinae</taxon>
        <taxon>Mytilus</taxon>
    </lineage>
</organism>
<dbReference type="SUPFAM" id="SSF56349">
    <property type="entry name" value="DNA breaking-rejoining enzymes"/>
    <property type="match status" value="1"/>
</dbReference>
<proteinExistence type="predicted"/>
<evidence type="ECO:0000256" key="2">
    <source>
        <dbReference type="ARBA" id="ARBA00022553"/>
    </source>
</evidence>